<accession>A0ABM9HFW4</accession>
<dbReference type="Gene3D" id="1.10.390.10">
    <property type="entry name" value="Neutral Protease Domain 2"/>
    <property type="match status" value="1"/>
</dbReference>
<feature type="region of interest" description="Disordered" evidence="1">
    <location>
        <begin position="709"/>
        <end position="728"/>
    </location>
</feature>
<protein>
    <submittedName>
        <fullName evidence="3">Peptidase_M1 domain-containing protein</fullName>
    </submittedName>
</protein>
<name>A0ABM9HFW4_9BACT</name>
<dbReference type="Proteomes" id="UP001157733">
    <property type="component" value="Chromosome"/>
</dbReference>
<gene>
    <name evidence="3" type="ORF">NSPWAT_2067</name>
</gene>
<dbReference type="InterPro" id="IPR027268">
    <property type="entry name" value="Peptidase_M4/M1_CTD_sf"/>
</dbReference>
<reference evidence="3 4" key="1">
    <citation type="submission" date="2022-09" db="EMBL/GenBank/DDBJ databases">
        <authorList>
            <person name="Kop L."/>
        </authorList>
    </citation>
    <scope>NUCLEOTIDE SEQUENCE [LARGE SCALE GENOMIC DNA]</scope>
    <source>
        <strain evidence="3 4">347</strain>
    </source>
</reference>
<feature type="chain" id="PRO_5045589133" evidence="2">
    <location>
        <begin position="24"/>
        <end position="728"/>
    </location>
</feature>
<evidence type="ECO:0000313" key="3">
    <source>
        <dbReference type="EMBL" id="CAI2718923.1"/>
    </source>
</evidence>
<dbReference type="SUPFAM" id="SSF55486">
    <property type="entry name" value="Metalloproteases ('zincins'), catalytic domain"/>
    <property type="match status" value="1"/>
</dbReference>
<keyword evidence="4" id="KW-1185">Reference proteome</keyword>
<evidence type="ECO:0000256" key="1">
    <source>
        <dbReference type="SAM" id="MobiDB-lite"/>
    </source>
</evidence>
<sequence length="728" mass="83012">MMKRLFLFLFLSLSLAAAAPVWADSFHRPVNHKLSVTLDPDRHHAQIEDTLTLYPNSLSADTLSFLLHADYQIQKVEVPHQGTWKKQIEPVGDPEGVAPPRQRITIQKPNGRKWPDFLQVVFRYQGRYHDALRPAPEDPATVPGEGTDTGIFLSAESYFYPRLDLQSGEPLMTFALGVVTPRDLKVISQGKRIRETTQNGPRHTLWQCDDPMQEIYIVADRYIEYADRYQDVKLYAFLRTPDEALAQRYLDAAKSYIRFYDRLLGEYPFVKFAMVENSLQTGYGMPSFTLLGSRIIRFPFILNTSYPHEILHNWWGNGVYVDPSDGNWSEGLTAYLSDHLLQQLEGNGADYRFQQLIKYLNYVNRHNEIAIAQFTSRHSMASQAIGYGKWLMVLNMLRLEVGDTIFWEALGDFYFTQRFHRAGFEHLRAHFELYHGESLETFFRQWVETKGAPELELTHTSVEPFPDTYRLTLEIKQKQAGPLFAFKMPVAVWYEGAEKPHIERVQVDAKAVQHATVFVPGEPAAVMLDPYYDVFRKLDRNEIPASIGQTYGDGKAVAVMPSVSTRDLIEGFHGFATSIDNLQDMVLDQVYAFRDPAAAWVFGRHNMTARSLLPTLAEYGVFPGDYGITLNGQFYLYEDHSFIFTVPNPENPAHSVTWVITDTAAAIPGLMRKLPHYGKYSYLVFAGSEPDNLLKGLWSADRSSLMTTLSAGDHPLPPEPPLIDTRPE</sequence>
<evidence type="ECO:0000256" key="2">
    <source>
        <dbReference type="SAM" id="SignalP"/>
    </source>
</evidence>
<feature type="signal peptide" evidence="2">
    <location>
        <begin position="1"/>
        <end position="23"/>
    </location>
</feature>
<proteinExistence type="predicted"/>
<organism evidence="3 4">
    <name type="scientific">Nitrospina watsonii</name>
    <dbReference type="NCBI Taxonomy" id="1323948"/>
    <lineage>
        <taxon>Bacteria</taxon>
        <taxon>Pseudomonadati</taxon>
        <taxon>Nitrospinota/Tectimicrobiota group</taxon>
        <taxon>Nitrospinota</taxon>
        <taxon>Nitrospinia</taxon>
        <taxon>Nitrospinales</taxon>
        <taxon>Nitrospinaceae</taxon>
        <taxon>Nitrospina</taxon>
    </lineage>
</organism>
<dbReference type="EMBL" id="OX336137">
    <property type="protein sequence ID" value="CAI2718923.1"/>
    <property type="molecule type" value="Genomic_DNA"/>
</dbReference>
<dbReference type="RefSeq" id="WP_282011791.1">
    <property type="nucleotide sequence ID" value="NZ_OX336137.1"/>
</dbReference>
<keyword evidence="2" id="KW-0732">Signal</keyword>
<evidence type="ECO:0000313" key="4">
    <source>
        <dbReference type="Proteomes" id="UP001157733"/>
    </source>
</evidence>